<accession>A0AAF0F8A8</accession>
<dbReference type="AlphaFoldDB" id="A0AAF0F8A8"/>
<dbReference type="PROSITE" id="PS50889">
    <property type="entry name" value="S4"/>
    <property type="match status" value="1"/>
</dbReference>
<protein>
    <recommendedName>
        <fullName evidence="8">RNA-binding S4 domain-containing protein</fullName>
    </recommendedName>
</protein>
<gene>
    <name evidence="9" type="ORF">MPSI1_000207</name>
</gene>
<organism evidence="9 10">
    <name type="scientific">Malassezia psittaci</name>
    <dbReference type="NCBI Taxonomy" id="1821823"/>
    <lineage>
        <taxon>Eukaryota</taxon>
        <taxon>Fungi</taxon>
        <taxon>Dikarya</taxon>
        <taxon>Basidiomycota</taxon>
        <taxon>Ustilaginomycotina</taxon>
        <taxon>Malasseziomycetes</taxon>
        <taxon>Malasseziales</taxon>
        <taxon>Malasseziaceae</taxon>
        <taxon>Malassezia</taxon>
    </lineage>
</organism>
<dbReference type="EMBL" id="CP118375">
    <property type="protein sequence ID" value="WFD41576.1"/>
    <property type="molecule type" value="Genomic_DNA"/>
</dbReference>
<proteinExistence type="inferred from homology"/>
<dbReference type="GO" id="GO:0019843">
    <property type="term" value="F:rRNA binding"/>
    <property type="evidence" value="ECO:0007669"/>
    <property type="project" value="UniProtKB-KW"/>
</dbReference>
<feature type="compositionally biased region" description="Basic and acidic residues" evidence="7">
    <location>
        <begin position="168"/>
        <end position="201"/>
    </location>
</feature>
<evidence type="ECO:0000259" key="8">
    <source>
        <dbReference type="SMART" id="SM00363"/>
    </source>
</evidence>
<evidence type="ECO:0000313" key="10">
    <source>
        <dbReference type="Proteomes" id="UP001214628"/>
    </source>
</evidence>
<evidence type="ECO:0000256" key="1">
    <source>
        <dbReference type="ARBA" id="ARBA00007465"/>
    </source>
</evidence>
<dbReference type="PANTHER" id="PTHR11831:SF4">
    <property type="entry name" value="SMALL RIBOSOMAL SUBUNIT PROTEIN US4M"/>
    <property type="match status" value="1"/>
</dbReference>
<evidence type="ECO:0000256" key="6">
    <source>
        <dbReference type="PROSITE-ProRule" id="PRU00182"/>
    </source>
</evidence>
<dbReference type="Pfam" id="PF01479">
    <property type="entry name" value="S4"/>
    <property type="match status" value="1"/>
</dbReference>
<dbReference type="PANTHER" id="PTHR11831">
    <property type="entry name" value="30S 40S RIBOSOMAL PROTEIN"/>
    <property type="match status" value="1"/>
</dbReference>
<dbReference type="Gene3D" id="3.10.290.10">
    <property type="entry name" value="RNA-binding S4 domain"/>
    <property type="match status" value="1"/>
</dbReference>
<sequence>MFQQRFRSKRLLRGYHGDWIPETRFRRWFLPTNLPSYAPVQQTGKYDSQSTSALDSPVPPVTSLFLREVERRLDVIVFRCCFAHSAYHGRSLVVHGKVKVNGVVVTDPNKLLEEGDLISVEPLSVPMLNPHVAKRVEQDRKLRSPKSQDAARPVEQQATQQNTEQESEEKVAESSDASEEKSYEPEKSATELSAESKHPKQEQNQADALPQGVLPFHLPPFAAPFLFIPPYLDVSFRTCSAIYLRHPTLTTHLMRSRPTEQGQTPPRAQRVYHSDIPTPYPAGGEMYGLAWEFYVRNAPGVRGDERRTKVEGRYGRSGFLSARAWERDRLRVASRRGWGSKRRISLHKS</sequence>
<feature type="compositionally biased region" description="Low complexity" evidence="7">
    <location>
        <begin position="155"/>
        <end position="164"/>
    </location>
</feature>
<evidence type="ECO:0000256" key="3">
    <source>
        <dbReference type="ARBA" id="ARBA00022884"/>
    </source>
</evidence>
<dbReference type="GO" id="GO:0005763">
    <property type="term" value="C:mitochondrial small ribosomal subunit"/>
    <property type="evidence" value="ECO:0007669"/>
    <property type="project" value="TreeGrafter"/>
</dbReference>
<feature type="domain" description="RNA-binding S4" evidence="8">
    <location>
        <begin position="71"/>
        <end position="131"/>
    </location>
</feature>
<evidence type="ECO:0000313" key="9">
    <source>
        <dbReference type="EMBL" id="WFD41576.1"/>
    </source>
</evidence>
<keyword evidence="2" id="KW-0699">rRNA-binding</keyword>
<keyword evidence="3 6" id="KW-0694">RNA-binding</keyword>
<dbReference type="InterPro" id="IPR036986">
    <property type="entry name" value="S4_RNA-bd_sf"/>
</dbReference>
<keyword evidence="4" id="KW-0689">Ribosomal protein</keyword>
<keyword evidence="10" id="KW-1185">Reference proteome</keyword>
<dbReference type="GO" id="GO:0003735">
    <property type="term" value="F:structural constituent of ribosome"/>
    <property type="evidence" value="ECO:0007669"/>
    <property type="project" value="TreeGrafter"/>
</dbReference>
<evidence type="ECO:0000256" key="7">
    <source>
        <dbReference type="SAM" id="MobiDB-lite"/>
    </source>
</evidence>
<name>A0AAF0F8A8_9BASI</name>
<dbReference type="Proteomes" id="UP001214628">
    <property type="component" value="Chromosome 1"/>
</dbReference>
<dbReference type="SUPFAM" id="SSF55174">
    <property type="entry name" value="Alpha-L RNA-binding motif"/>
    <property type="match status" value="1"/>
</dbReference>
<keyword evidence="5" id="KW-0687">Ribonucleoprotein</keyword>
<evidence type="ECO:0000256" key="5">
    <source>
        <dbReference type="ARBA" id="ARBA00023274"/>
    </source>
</evidence>
<dbReference type="SMART" id="SM00363">
    <property type="entry name" value="S4"/>
    <property type="match status" value="1"/>
</dbReference>
<evidence type="ECO:0000256" key="2">
    <source>
        <dbReference type="ARBA" id="ARBA00022730"/>
    </source>
</evidence>
<reference evidence="9" key="1">
    <citation type="submission" date="2023-02" db="EMBL/GenBank/DDBJ databases">
        <title>Mating type loci evolution in Malassezia.</title>
        <authorList>
            <person name="Coelho M.A."/>
        </authorList>
    </citation>
    <scope>NUCLEOTIDE SEQUENCE</scope>
    <source>
        <strain evidence="9">CBS 14136</strain>
    </source>
</reference>
<dbReference type="InterPro" id="IPR022801">
    <property type="entry name" value="Ribosomal_uS4"/>
</dbReference>
<dbReference type="GO" id="GO:0042274">
    <property type="term" value="P:ribosomal small subunit biogenesis"/>
    <property type="evidence" value="ECO:0007669"/>
    <property type="project" value="TreeGrafter"/>
</dbReference>
<feature type="region of interest" description="Disordered" evidence="7">
    <location>
        <begin position="135"/>
        <end position="205"/>
    </location>
</feature>
<comment type="similarity">
    <text evidence="1">Belongs to the universal ribosomal protein uS4 family.</text>
</comment>
<evidence type="ECO:0000256" key="4">
    <source>
        <dbReference type="ARBA" id="ARBA00022980"/>
    </source>
</evidence>
<dbReference type="InterPro" id="IPR002942">
    <property type="entry name" value="S4_RNA-bd"/>
</dbReference>